<reference evidence="2" key="1">
    <citation type="journal article" date="2020" name="Stud. Mycol.">
        <title>101 Dothideomycetes genomes: a test case for predicting lifestyles and emergence of pathogens.</title>
        <authorList>
            <person name="Haridas S."/>
            <person name="Albert R."/>
            <person name="Binder M."/>
            <person name="Bloem J."/>
            <person name="Labutti K."/>
            <person name="Salamov A."/>
            <person name="Andreopoulos B."/>
            <person name="Baker S."/>
            <person name="Barry K."/>
            <person name="Bills G."/>
            <person name="Bluhm B."/>
            <person name="Cannon C."/>
            <person name="Castanera R."/>
            <person name="Culley D."/>
            <person name="Daum C."/>
            <person name="Ezra D."/>
            <person name="Gonzalez J."/>
            <person name="Henrissat B."/>
            <person name="Kuo A."/>
            <person name="Liang C."/>
            <person name="Lipzen A."/>
            <person name="Lutzoni F."/>
            <person name="Magnuson J."/>
            <person name="Mondo S."/>
            <person name="Nolan M."/>
            <person name="Ohm R."/>
            <person name="Pangilinan J."/>
            <person name="Park H.-J."/>
            <person name="Ramirez L."/>
            <person name="Alfaro M."/>
            <person name="Sun H."/>
            <person name="Tritt A."/>
            <person name="Yoshinaga Y."/>
            <person name="Zwiers L.-H."/>
            <person name="Turgeon B."/>
            <person name="Goodwin S."/>
            <person name="Spatafora J."/>
            <person name="Crous P."/>
            <person name="Grigoriev I."/>
        </authorList>
    </citation>
    <scope>NUCLEOTIDE SEQUENCE</scope>
    <source>
        <strain evidence="2">CBS 175.79</strain>
    </source>
</reference>
<sequence>MVDAFWVRREGVFRCQWQRRRLEHCLCFCVSQSIRARPACVEQAWDKNGQRAPVDRGNARKKSARGGVVVQGAPRSGVWREGLARVHYMSRRRAESVDRRDPQCVAMGDGERKERQSRVSDASQYKDSSTAPAVANVLVVADGRKIIWLLNRELDEAAVADLTHLPSPILDDPSKGPLANPIKSLFATGQVQAARAMVEKGFGLRRGGWPHGALNLKATTLDRKRGTARPNGALCFFPSSPHRSQISNLEEGYFCRPPGIIDVAPNASKVAVSAGALTCRQDSSDLRVEAGFADLERKMDVVYTDTLASGLLPPQVSKPAQIGEEGCDPREGNK</sequence>
<protein>
    <submittedName>
        <fullName evidence="2">Uncharacterized protein</fullName>
    </submittedName>
</protein>
<evidence type="ECO:0000256" key="1">
    <source>
        <dbReference type="SAM" id="MobiDB-lite"/>
    </source>
</evidence>
<dbReference type="EMBL" id="ML978072">
    <property type="protein sequence ID" value="KAF2013021.1"/>
    <property type="molecule type" value="Genomic_DNA"/>
</dbReference>
<dbReference type="GeneID" id="54288651"/>
<accession>A0A6A5XJK6</accession>
<organism evidence="2 3">
    <name type="scientific">Aaosphaeria arxii CBS 175.79</name>
    <dbReference type="NCBI Taxonomy" id="1450172"/>
    <lineage>
        <taxon>Eukaryota</taxon>
        <taxon>Fungi</taxon>
        <taxon>Dikarya</taxon>
        <taxon>Ascomycota</taxon>
        <taxon>Pezizomycotina</taxon>
        <taxon>Dothideomycetes</taxon>
        <taxon>Pleosporomycetidae</taxon>
        <taxon>Pleosporales</taxon>
        <taxon>Pleosporales incertae sedis</taxon>
        <taxon>Aaosphaeria</taxon>
    </lineage>
</organism>
<evidence type="ECO:0000313" key="2">
    <source>
        <dbReference type="EMBL" id="KAF2013021.1"/>
    </source>
</evidence>
<feature type="region of interest" description="Disordered" evidence="1">
    <location>
        <begin position="99"/>
        <end position="127"/>
    </location>
</feature>
<gene>
    <name evidence="2" type="ORF">BU24DRAFT_453296</name>
</gene>
<evidence type="ECO:0000313" key="3">
    <source>
        <dbReference type="Proteomes" id="UP000799778"/>
    </source>
</evidence>
<dbReference type="RefSeq" id="XP_033381360.1">
    <property type="nucleotide sequence ID" value="XM_033531254.1"/>
</dbReference>
<name>A0A6A5XJK6_9PLEO</name>
<feature type="region of interest" description="Disordered" evidence="1">
    <location>
        <begin position="313"/>
        <end position="334"/>
    </location>
</feature>
<dbReference type="AlphaFoldDB" id="A0A6A5XJK6"/>
<keyword evidence="3" id="KW-1185">Reference proteome</keyword>
<dbReference type="Proteomes" id="UP000799778">
    <property type="component" value="Unassembled WGS sequence"/>
</dbReference>
<feature type="compositionally biased region" description="Basic and acidic residues" evidence="1">
    <location>
        <begin position="109"/>
        <end position="118"/>
    </location>
</feature>
<proteinExistence type="predicted"/>